<proteinExistence type="predicted"/>
<organism evidence="1 2">
    <name type="scientific">Racocetra persica</name>
    <dbReference type="NCBI Taxonomy" id="160502"/>
    <lineage>
        <taxon>Eukaryota</taxon>
        <taxon>Fungi</taxon>
        <taxon>Fungi incertae sedis</taxon>
        <taxon>Mucoromycota</taxon>
        <taxon>Glomeromycotina</taxon>
        <taxon>Glomeromycetes</taxon>
        <taxon>Diversisporales</taxon>
        <taxon>Gigasporaceae</taxon>
        <taxon>Racocetra</taxon>
    </lineage>
</organism>
<name>A0ACA9SRW5_9GLOM</name>
<gene>
    <name evidence="1" type="ORF">RPERSI_LOCUS34538</name>
</gene>
<evidence type="ECO:0000313" key="1">
    <source>
        <dbReference type="EMBL" id="CAG8847230.1"/>
    </source>
</evidence>
<sequence>TPPLIFITNLSESSMSILPGSLGPTHTVIDCQNLRINPWELIKKVMHDDYL</sequence>
<dbReference type="EMBL" id="CAJVQC010154921">
    <property type="protein sequence ID" value="CAG8847230.1"/>
    <property type="molecule type" value="Genomic_DNA"/>
</dbReference>
<reference evidence="1" key="1">
    <citation type="submission" date="2021-06" db="EMBL/GenBank/DDBJ databases">
        <authorList>
            <person name="Kallberg Y."/>
            <person name="Tangrot J."/>
            <person name="Rosling A."/>
        </authorList>
    </citation>
    <scope>NUCLEOTIDE SEQUENCE</scope>
    <source>
        <strain evidence="1">MA461A</strain>
    </source>
</reference>
<comment type="caution">
    <text evidence="1">The sequence shown here is derived from an EMBL/GenBank/DDBJ whole genome shotgun (WGS) entry which is preliminary data.</text>
</comment>
<protein>
    <submittedName>
        <fullName evidence="1">28347_t:CDS:1</fullName>
    </submittedName>
</protein>
<evidence type="ECO:0000313" key="2">
    <source>
        <dbReference type="Proteomes" id="UP000789920"/>
    </source>
</evidence>
<feature type="non-terminal residue" evidence="1">
    <location>
        <position position="1"/>
    </location>
</feature>
<accession>A0ACA9SRW5</accession>
<dbReference type="Proteomes" id="UP000789920">
    <property type="component" value="Unassembled WGS sequence"/>
</dbReference>
<keyword evidence="2" id="KW-1185">Reference proteome</keyword>